<evidence type="ECO:0000313" key="2">
    <source>
        <dbReference type="Proteomes" id="UP000821865"/>
    </source>
</evidence>
<dbReference type="EMBL" id="CM023476">
    <property type="protein sequence ID" value="KAH7940707.1"/>
    <property type="molecule type" value="Genomic_DNA"/>
</dbReference>
<protein>
    <submittedName>
        <fullName evidence="1">Uncharacterized protein</fullName>
    </submittedName>
</protein>
<organism evidence="1 2">
    <name type="scientific">Dermacentor silvarum</name>
    <name type="common">Tick</name>
    <dbReference type="NCBI Taxonomy" id="543639"/>
    <lineage>
        <taxon>Eukaryota</taxon>
        <taxon>Metazoa</taxon>
        <taxon>Ecdysozoa</taxon>
        <taxon>Arthropoda</taxon>
        <taxon>Chelicerata</taxon>
        <taxon>Arachnida</taxon>
        <taxon>Acari</taxon>
        <taxon>Parasitiformes</taxon>
        <taxon>Ixodida</taxon>
        <taxon>Ixodoidea</taxon>
        <taxon>Ixodidae</taxon>
        <taxon>Rhipicephalinae</taxon>
        <taxon>Dermacentor</taxon>
    </lineage>
</organism>
<reference evidence="1" key="1">
    <citation type="submission" date="2020-05" db="EMBL/GenBank/DDBJ databases">
        <title>Large-scale comparative analyses of tick genomes elucidate their genetic diversity and vector capacities.</title>
        <authorList>
            <person name="Jia N."/>
            <person name="Wang J."/>
            <person name="Shi W."/>
            <person name="Du L."/>
            <person name="Sun Y."/>
            <person name="Zhan W."/>
            <person name="Jiang J."/>
            <person name="Wang Q."/>
            <person name="Zhang B."/>
            <person name="Ji P."/>
            <person name="Sakyi L.B."/>
            <person name="Cui X."/>
            <person name="Yuan T."/>
            <person name="Jiang B."/>
            <person name="Yang W."/>
            <person name="Lam T.T.-Y."/>
            <person name="Chang Q."/>
            <person name="Ding S."/>
            <person name="Wang X."/>
            <person name="Zhu J."/>
            <person name="Ruan X."/>
            <person name="Zhao L."/>
            <person name="Wei J."/>
            <person name="Que T."/>
            <person name="Du C."/>
            <person name="Cheng J."/>
            <person name="Dai P."/>
            <person name="Han X."/>
            <person name="Huang E."/>
            <person name="Gao Y."/>
            <person name="Liu J."/>
            <person name="Shao H."/>
            <person name="Ye R."/>
            <person name="Li L."/>
            <person name="Wei W."/>
            <person name="Wang X."/>
            <person name="Wang C."/>
            <person name="Yang T."/>
            <person name="Huo Q."/>
            <person name="Li W."/>
            <person name="Guo W."/>
            <person name="Chen H."/>
            <person name="Zhou L."/>
            <person name="Ni X."/>
            <person name="Tian J."/>
            <person name="Zhou Y."/>
            <person name="Sheng Y."/>
            <person name="Liu T."/>
            <person name="Pan Y."/>
            <person name="Xia L."/>
            <person name="Li J."/>
            <person name="Zhao F."/>
            <person name="Cao W."/>
        </authorList>
    </citation>
    <scope>NUCLEOTIDE SEQUENCE</scope>
    <source>
        <strain evidence="1">Dsil-2018</strain>
    </source>
</reference>
<keyword evidence="2" id="KW-1185">Reference proteome</keyword>
<sequence>MCCRNCAPVVLHIVGDAAYPFREYLMTLIRDYGNRDCNHRAFNARLSGTRILIENTFGDLNNCFRQQVGRVDSEHVQVYNLSLCIERRNLPENLSRDMSLSLQTPNYTDTGPPATQQTSGSNGSQQDNLLGPLADIKRADLMVTIGLCRPQP</sequence>
<evidence type="ECO:0000313" key="1">
    <source>
        <dbReference type="EMBL" id="KAH7940707.1"/>
    </source>
</evidence>
<name>A0ACB8CDF3_DERSI</name>
<proteinExistence type="predicted"/>
<dbReference type="Proteomes" id="UP000821865">
    <property type="component" value="Chromosome 7"/>
</dbReference>
<accession>A0ACB8CDF3</accession>
<gene>
    <name evidence="1" type="ORF">HPB49_003744</name>
</gene>
<comment type="caution">
    <text evidence="1">The sequence shown here is derived from an EMBL/GenBank/DDBJ whole genome shotgun (WGS) entry which is preliminary data.</text>
</comment>